<organism evidence="1 2">
    <name type="scientific">Streptomyces canus</name>
    <dbReference type="NCBI Taxonomy" id="58343"/>
    <lineage>
        <taxon>Bacteria</taxon>
        <taxon>Bacillati</taxon>
        <taxon>Actinomycetota</taxon>
        <taxon>Actinomycetes</taxon>
        <taxon>Kitasatosporales</taxon>
        <taxon>Streptomycetaceae</taxon>
        <taxon>Streptomyces</taxon>
        <taxon>Streptomyces aurantiacus group</taxon>
    </lineage>
</organism>
<evidence type="ECO:0000313" key="1">
    <source>
        <dbReference type="EMBL" id="KUN60391.1"/>
    </source>
</evidence>
<dbReference type="Proteomes" id="UP000053669">
    <property type="component" value="Unassembled WGS sequence"/>
</dbReference>
<gene>
    <name evidence="1" type="ORF">AQJ46_37940</name>
</gene>
<comment type="caution">
    <text evidence="1">The sequence shown here is derived from an EMBL/GenBank/DDBJ whole genome shotgun (WGS) entry which is preliminary data.</text>
</comment>
<protein>
    <submittedName>
        <fullName evidence="1">Uncharacterized protein</fullName>
    </submittedName>
</protein>
<accession>A0A124HW41</accession>
<proteinExistence type="predicted"/>
<reference evidence="1 2" key="1">
    <citation type="submission" date="2015-10" db="EMBL/GenBank/DDBJ databases">
        <title>Draft genome sequence of Streptomyces canus DSM 40017, type strain for the species Streptomyces canus.</title>
        <authorList>
            <person name="Ruckert C."/>
            <person name="Winkler A."/>
            <person name="Kalinowski J."/>
            <person name="Kampfer P."/>
            <person name="Glaeser S."/>
        </authorList>
    </citation>
    <scope>NUCLEOTIDE SEQUENCE [LARGE SCALE GENOMIC DNA]</scope>
    <source>
        <strain evidence="1 2">DSM 40017</strain>
    </source>
</reference>
<sequence length="67" mass="7281">MTDGEVRPRSTWPAPGFRHQVLPWSAGAEDRVGGRLVVAHLREADAHALAYGLDRFRAWGGGSAPDE</sequence>
<name>A0A124HW41_9ACTN</name>
<dbReference type="AlphaFoldDB" id="A0A124HW41"/>
<dbReference type="RefSeq" id="WP_059209883.1">
    <property type="nucleotide sequence ID" value="NZ_KQ948670.1"/>
</dbReference>
<dbReference type="EMBL" id="LMWU01000045">
    <property type="protein sequence ID" value="KUN60391.1"/>
    <property type="molecule type" value="Genomic_DNA"/>
</dbReference>
<evidence type="ECO:0000313" key="2">
    <source>
        <dbReference type="Proteomes" id="UP000053669"/>
    </source>
</evidence>